<evidence type="ECO:0000259" key="1">
    <source>
        <dbReference type="Pfam" id="PF08818"/>
    </source>
</evidence>
<comment type="caution">
    <text evidence="2">The sequence shown here is derived from an EMBL/GenBank/DDBJ whole genome shotgun (WGS) entry which is preliminary data.</text>
</comment>
<proteinExistence type="predicted"/>
<evidence type="ECO:0000313" key="3">
    <source>
        <dbReference type="Proteomes" id="UP000681340"/>
    </source>
</evidence>
<name>A0A919SPB9_9ACTN</name>
<dbReference type="Proteomes" id="UP000681340">
    <property type="component" value="Unassembled WGS sequence"/>
</dbReference>
<keyword evidence="3" id="KW-1185">Reference proteome</keyword>
<evidence type="ECO:0000313" key="2">
    <source>
        <dbReference type="EMBL" id="GIM74373.1"/>
    </source>
</evidence>
<dbReference type="AlphaFoldDB" id="A0A919SPB9"/>
<dbReference type="EMBL" id="BOQL01000050">
    <property type="protein sequence ID" value="GIM74373.1"/>
    <property type="molecule type" value="Genomic_DNA"/>
</dbReference>
<organism evidence="2 3">
    <name type="scientific">Actinoplanes auranticolor</name>
    <dbReference type="NCBI Taxonomy" id="47988"/>
    <lineage>
        <taxon>Bacteria</taxon>
        <taxon>Bacillati</taxon>
        <taxon>Actinomycetota</taxon>
        <taxon>Actinomycetes</taxon>
        <taxon>Micromonosporales</taxon>
        <taxon>Micromonosporaceae</taxon>
        <taxon>Actinoplanes</taxon>
    </lineage>
</organism>
<protein>
    <recommendedName>
        <fullName evidence="1">YdhG-like domain-containing protein</fullName>
    </recommendedName>
</protein>
<sequence length="127" mass="14908">MGKVDNTVNKTQEVDDFMAKLEHPFAEGIELLRTHIKETNSEITEQIKWKAPSFSYHGQYLTTFNLWSRKDVFLVFHNPHIISIPSEHLTGDYPDRRLFFFTDLADAKAKKADVRRIIEELIKMIDK</sequence>
<accession>A0A919SPB9</accession>
<dbReference type="Gene3D" id="3.90.1150.200">
    <property type="match status" value="1"/>
</dbReference>
<reference evidence="2" key="1">
    <citation type="submission" date="2021-03" db="EMBL/GenBank/DDBJ databases">
        <title>Whole genome shotgun sequence of Actinoplanes auranticolor NBRC 12245.</title>
        <authorList>
            <person name="Komaki H."/>
            <person name="Tamura T."/>
        </authorList>
    </citation>
    <scope>NUCLEOTIDE SEQUENCE</scope>
    <source>
        <strain evidence="2">NBRC 12245</strain>
    </source>
</reference>
<gene>
    <name evidence="2" type="ORF">Aau02nite_60650</name>
</gene>
<dbReference type="RefSeq" id="WP_212991975.1">
    <property type="nucleotide sequence ID" value="NZ_BAABEA010000030.1"/>
</dbReference>
<dbReference type="Pfam" id="PF08818">
    <property type="entry name" value="DUF1801"/>
    <property type="match status" value="1"/>
</dbReference>
<dbReference type="InterPro" id="IPR014922">
    <property type="entry name" value="YdhG-like"/>
</dbReference>
<feature type="domain" description="YdhG-like" evidence="1">
    <location>
        <begin position="28"/>
        <end position="121"/>
    </location>
</feature>
<dbReference type="SUPFAM" id="SSF159888">
    <property type="entry name" value="YdhG-like"/>
    <property type="match status" value="1"/>
</dbReference>